<dbReference type="InterPro" id="IPR012910">
    <property type="entry name" value="Plug_dom"/>
</dbReference>
<name>A0A399CW34_9BACT</name>
<keyword evidence="3 7" id="KW-1134">Transmembrane beta strand</keyword>
<comment type="subcellular location">
    <subcellularLocation>
        <location evidence="1 7">Cell outer membrane</location>
        <topology evidence="1 7">Multi-pass membrane protein</topology>
    </subcellularLocation>
</comment>
<dbReference type="InterPro" id="IPR036942">
    <property type="entry name" value="Beta-barrel_TonB_sf"/>
</dbReference>
<keyword evidence="11" id="KW-1185">Reference proteome</keyword>
<keyword evidence="2 7" id="KW-0813">Transport</keyword>
<dbReference type="Pfam" id="PF13715">
    <property type="entry name" value="CarbopepD_reg_2"/>
    <property type="match status" value="1"/>
</dbReference>
<evidence type="ECO:0000256" key="3">
    <source>
        <dbReference type="ARBA" id="ARBA00022452"/>
    </source>
</evidence>
<evidence type="ECO:0000256" key="2">
    <source>
        <dbReference type="ARBA" id="ARBA00022448"/>
    </source>
</evidence>
<keyword evidence="5 7" id="KW-0472">Membrane</keyword>
<evidence type="ECO:0000256" key="1">
    <source>
        <dbReference type="ARBA" id="ARBA00004571"/>
    </source>
</evidence>
<evidence type="ECO:0000256" key="5">
    <source>
        <dbReference type="ARBA" id="ARBA00023136"/>
    </source>
</evidence>
<dbReference type="InterPro" id="IPR037066">
    <property type="entry name" value="Plug_dom_sf"/>
</dbReference>
<dbReference type="Gene3D" id="2.40.170.20">
    <property type="entry name" value="TonB-dependent receptor, beta-barrel domain"/>
    <property type="match status" value="1"/>
</dbReference>
<dbReference type="Gene3D" id="2.170.130.10">
    <property type="entry name" value="TonB-dependent receptor, plug domain"/>
    <property type="match status" value="1"/>
</dbReference>
<dbReference type="InterPro" id="IPR039426">
    <property type="entry name" value="TonB-dep_rcpt-like"/>
</dbReference>
<keyword evidence="10" id="KW-0675">Receptor</keyword>
<evidence type="ECO:0000256" key="6">
    <source>
        <dbReference type="ARBA" id="ARBA00023237"/>
    </source>
</evidence>
<keyword evidence="4 7" id="KW-0812">Transmembrane</keyword>
<evidence type="ECO:0000256" key="8">
    <source>
        <dbReference type="SAM" id="SignalP"/>
    </source>
</evidence>
<dbReference type="Gene3D" id="2.60.40.1120">
    <property type="entry name" value="Carboxypeptidase-like, regulatory domain"/>
    <property type="match status" value="1"/>
</dbReference>
<feature type="chain" id="PRO_5017434698" evidence="8">
    <location>
        <begin position="29"/>
        <end position="781"/>
    </location>
</feature>
<gene>
    <name evidence="10" type="ORF">D1164_20970</name>
</gene>
<comment type="similarity">
    <text evidence="7">Belongs to the TonB-dependent receptor family.</text>
</comment>
<evidence type="ECO:0000256" key="7">
    <source>
        <dbReference type="PROSITE-ProRule" id="PRU01360"/>
    </source>
</evidence>
<dbReference type="GO" id="GO:0009279">
    <property type="term" value="C:cell outer membrane"/>
    <property type="evidence" value="ECO:0007669"/>
    <property type="project" value="UniProtKB-SubCell"/>
</dbReference>
<dbReference type="EMBL" id="QWET01000024">
    <property type="protein sequence ID" value="RIH63198.1"/>
    <property type="molecule type" value="Genomic_DNA"/>
</dbReference>
<comment type="caution">
    <text evidence="10">The sequence shown here is derived from an EMBL/GenBank/DDBJ whole genome shotgun (WGS) entry which is preliminary data.</text>
</comment>
<feature type="signal peptide" evidence="8">
    <location>
        <begin position="1"/>
        <end position="28"/>
    </location>
</feature>
<evidence type="ECO:0000256" key="4">
    <source>
        <dbReference type="ARBA" id="ARBA00022692"/>
    </source>
</evidence>
<accession>A0A399CW34</accession>
<dbReference type="SUPFAM" id="SSF49464">
    <property type="entry name" value="Carboxypeptidase regulatory domain-like"/>
    <property type="match status" value="1"/>
</dbReference>
<dbReference type="SUPFAM" id="SSF56935">
    <property type="entry name" value="Porins"/>
    <property type="match status" value="1"/>
</dbReference>
<evidence type="ECO:0000313" key="10">
    <source>
        <dbReference type="EMBL" id="RIH63198.1"/>
    </source>
</evidence>
<proteinExistence type="inferred from homology"/>
<dbReference type="InterPro" id="IPR008969">
    <property type="entry name" value="CarboxyPept-like_regulatory"/>
</dbReference>
<keyword evidence="6 7" id="KW-0998">Cell outer membrane</keyword>
<evidence type="ECO:0000313" key="11">
    <source>
        <dbReference type="Proteomes" id="UP000266441"/>
    </source>
</evidence>
<feature type="domain" description="TonB-dependent receptor plug" evidence="9">
    <location>
        <begin position="150"/>
        <end position="227"/>
    </location>
</feature>
<dbReference type="OrthoDB" id="9803050at2"/>
<protein>
    <submittedName>
        <fullName evidence="10">TonB-dependent receptor</fullName>
    </submittedName>
</protein>
<keyword evidence="8" id="KW-0732">Signal</keyword>
<evidence type="ECO:0000259" key="9">
    <source>
        <dbReference type="Pfam" id="PF07715"/>
    </source>
</evidence>
<organism evidence="10 11">
    <name type="scientific">Mariniphaga sediminis</name>
    <dbReference type="NCBI Taxonomy" id="1628158"/>
    <lineage>
        <taxon>Bacteria</taxon>
        <taxon>Pseudomonadati</taxon>
        <taxon>Bacteroidota</taxon>
        <taxon>Bacteroidia</taxon>
        <taxon>Marinilabiliales</taxon>
        <taxon>Prolixibacteraceae</taxon>
        <taxon>Mariniphaga</taxon>
    </lineage>
</organism>
<reference evidence="10 11" key="1">
    <citation type="journal article" date="2015" name="Int. J. Syst. Evol. Microbiol.">
        <title>Mariniphaga sediminis sp. nov., isolated from coastal sediment.</title>
        <authorList>
            <person name="Wang F.Q."/>
            <person name="Shen Q.Y."/>
            <person name="Chen G.J."/>
            <person name="Du Z.J."/>
        </authorList>
    </citation>
    <scope>NUCLEOTIDE SEQUENCE [LARGE SCALE GENOMIC DNA]</scope>
    <source>
        <strain evidence="10 11">SY21</strain>
    </source>
</reference>
<dbReference type="Pfam" id="PF07715">
    <property type="entry name" value="Plug"/>
    <property type="match status" value="1"/>
</dbReference>
<dbReference type="Proteomes" id="UP000266441">
    <property type="component" value="Unassembled WGS sequence"/>
</dbReference>
<sequence length="781" mass="89146">MYHNHHKALNMKKFVLFLLLAISFPAYAQKKAIINGYAESASDKERLTGATVIADPDLGVATNNYGFYSLTLPLGTYKLSCRFVGYKTIIKQIDLKNDTTINFQLPTGIELEEIEVKAKRTDEVSSQLSSLSFLNPAMEEIDRMPVILGERDVLKTLQFQPGIKSARESSAGFNVRGGSNDQNLILLDGVPVYNVNHLFGFFSVFNSDAIKSVSMYKGGIPARYGGRLSSVLDISMKEGNMQEPRGVFSISPVSARMTYEAPIKKDTAAFIVSLRRTLLDIPMFLYQAAIERDGNYGYYFYDFNAKTNWIINNRNRVYLSVYSGKDSQYSNDNRDGTNSKFRYNWGNVTSVFRWNHIFSPKLFSNISAYYSRYQLENLGSTKSAKQKVVFHATSEMQDLALKADFDWYLSPSYTLRFGGKASRMAFAPNIVQMKGDDADITLNEEQKNNSFHVESFVENNLKTGIFSLNLGVRGVTYITGKKTYSYLEPRAALRVQPHTGFSATISYTKMTQFIHLLSNSSLGMPTDLWVASTDEVKPQESRQISAGIEQRFSKYVFGVETYYKWMHDVIRFEEGAVFLSSQDTKWHKNISVGQGRAYGAEFMVKKVQGKLTGMLSYTLAWSERQFNEVNQGRWFPHKYDRRHDISLLGEYRILNNKHREKSISFGFTLQSGNNLSMPDVEYEGIYLPGASENTHGVPDWQQSKQSYDNPNNLKMPVFHHLDLGYNLKRKKQDGKTYTWSFSVYNVYNRMNPWYYYKNPGGQVKQISIFPVIPSVGFKYTF</sequence>
<dbReference type="PROSITE" id="PS52016">
    <property type="entry name" value="TONB_DEPENDENT_REC_3"/>
    <property type="match status" value="1"/>
</dbReference>
<dbReference type="AlphaFoldDB" id="A0A399CW34"/>